<dbReference type="KEGG" id="spu:105436416"/>
<dbReference type="Proteomes" id="UP000007110">
    <property type="component" value="Unassembled WGS sequence"/>
</dbReference>
<dbReference type="GO" id="GO:0005524">
    <property type="term" value="F:ATP binding"/>
    <property type="evidence" value="ECO:0007669"/>
    <property type="project" value="UniProtKB-UniRule"/>
</dbReference>
<evidence type="ECO:0000313" key="8">
    <source>
        <dbReference type="EnsemblMetazoa" id="XP_030831584"/>
    </source>
</evidence>
<dbReference type="Pfam" id="PF07714">
    <property type="entry name" value="PK_Tyr_Ser-Thr"/>
    <property type="match status" value="1"/>
</dbReference>
<evidence type="ECO:0000259" key="6">
    <source>
        <dbReference type="PROSITE" id="PS50011"/>
    </source>
</evidence>
<dbReference type="Pfam" id="PF00531">
    <property type="entry name" value="Death"/>
    <property type="match status" value="1"/>
</dbReference>
<feature type="compositionally biased region" description="Polar residues" evidence="5">
    <location>
        <begin position="453"/>
        <end position="471"/>
    </location>
</feature>
<keyword evidence="1" id="KW-0418">Kinase</keyword>
<feature type="compositionally biased region" description="Basic and acidic residues" evidence="5">
    <location>
        <begin position="333"/>
        <end position="350"/>
    </location>
</feature>
<dbReference type="InterPro" id="IPR011009">
    <property type="entry name" value="Kinase-like_dom_sf"/>
</dbReference>
<keyword evidence="1" id="KW-0723">Serine/threonine-protein kinase</keyword>
<dbReference type="GO" id="GO:0007165">
    <property type="term" value="P:signal transduction"/>
    <property type="evidence" value="ECO:0000318"/>
    <property type="project" value="GO_Central"/>
</dbReference>
<feature type="region of interest" description="Disordered" evidence="5">
    <location>
        <begin position="722"/>
        <end position="763"/>
    </location>
</feature>
<evidence type="ECO:0000256" key="1">
    <source>
        <dbReference type="ARBA" id="ARBA00022527"/>
    </source>
</evidence>
<reference evidence="9" key="1">
    <citation type="submission" date="2015-02" db="EMBL/GenBank/DDBJ databases">
        <title>Genome sequencing for Strongylocentrotus purpuratus.</title>
        <authorList>
            <person name="Murali S."/>
            <person name="Liu Y."/>
            <person name="Vee V."/>
            <person name="English A."/>
            <person name="Wang M."/>
            <person name="Skinner E."/>
            <person name="Han Y."/>
            <person name="Muzny D.M."/>
            <person name="Worley K.C."/>
            <person name="Gibbs R.A."/>
        </authorList>
    </citation>
    <scope>NUCLEOTIDE SEQUENCE</scope>
</reference>
<dbReference type="AlphaFoldDB" id="A0A7M7N8H4"/>
<dbReference type="InterPro" id="IPR000488">
    <property type="entry name" value="Death_dom"/>
</dbReference>
<feature type="compositionally biased region" description="Polar residues" evidence="5">
    <location>
        <begin position="366"/>
        <end position="379"/>
    </location>
</feature>
<dbReference type="InterPro" id="IPR008271">
    <property type="entry name" value="Ser/Thr_kinase_AS"/>
</dbReference>
<dbReference type="GO" id="GO:0045087">
    <property type="term" value="P:innate immune response"/>
    <property type="evidence" value="ECO:0007669"/>
    <property type="project" value="UniProtKB-ARBA"/>
</dbReference>
<dbReference type="GO" id="GO:0004706">
    <property type="term" value="F:JUN kinase kinase kinase activity"/>
    <property type="evidence" value="ECO:0000318"/>
    <property type="project" value="GO_Central"/>
</dbReference>
<feature type="binding site" evidence="4">
    <location>
        <position position="74"/>
    </location>
    <ligand>
        <name>ATP</name>
        <dbReference type="ChEBI" id="CHEBI:30616"/>
    </ligand>
</feature>
<dbReference type="GO" id="GO:0009893">
    <property type="term" value="P:positive regulation of metabolic process"/>
    <property type="evidence" value="ECO:0007669"/>
    <property type="project" value="UniProtKB-ARBA"/>
</dbReference>
<dbReference type="PRINTS" id="PR00109">
    <property type="entry name" value="TYRKINASE"/>
</dbReference>
<feature type="compositionally biased region" description="Basic and acidic residues" evidence="5">
    <location>
        <begin position="726"/>
        <end position="749"/>
    </location>
</feature>
<evidence type="ECO:0008006" key="10">
    <source>
        <dbReference type="Google" id="ProtNLM"/>
    </source>
</evidence>
<dbReference type="SUPFAM" id="SSF56112">
    <property type="entry name" value="Protein kinase-like (PK-like)"/>
    <property type="match status" value="1"/>
</dbReference>
<dbReference type="CDD" id="cd01670">
    <property type="entry name" value="Death"/>
    <property type="match status" value="1"/>
</dbReference>
<keyword evidence="3 4" id="KW-0067">ATP-binding</keyword>
<dbReference type="InterPro" id="IPR011029">
    <property type="entry name" value="DEATH-like_dom_sf"/>
</dbReference>
<dbReference type="GeneID" id="105436416"/>
<sequence>MALEAGCDEVDARLSVHQLDEIMMADLTVKDSTGRKCTFHEKEAREHEGCHLGGGSFGEVYKAVHKVHGDVAVKLAKPGKEDQVVLMYQKEAGKHVLSLTSNHIVSIKGFVQCEKAACDCGCLIGIVMEYMKHGSLWDFRISKWQDRPDLWPLTNRMVHQISSGMHFLHSKDIIHRDLKLENVLVDGNLNVKVADLGLATNLQTSFGDERCGTNSHKPPEAFRTDLPNSTKVVTPEYDVYSFAMTLYELLTGIHPYSDRGFFMMMLLKVDSKQSPCLQPVPANTPEDLIRVMEESWSYEPNDRPNFREITDLVANLDTDPTHESLGYYLGEQRSSKKEGSADKESKRRGMENVTEQDQAPSRHHSNTNAAVHDTQTAIDNESVRMEGLTLNDPTLVDQRNGNRAKPITETVTLHQMEGQESHPPHLGQDNVVAQPEIQHSQPSSQESSKPSSYGQLKSQTSGSQYGCHDNNFQPTVEAEQLMEFTGFVSASTENSPGPSVSQPLQSYREDNKPVPVESSHGNTEYAVGHMAGGPIHQESLVVAASRPISTESPGVVPAQPSSTESPVEAPSQPRSIERDPTVIFDSSQPSDEDFEIKVKVRLNIQPRASMASKLDQIFICLERCKHRDYWDSNSSLSTMFSFSDITLKSLQLPATVDDDDFTLYFRVCNKRDLDKLHELSEKGRLRQSLYGFFVDVHLKEVCLPGEPDLKVESWEEQFNKGTAHFQKKEKANESKSDSESSESRQKPPNEIRSGASFTQTNCSGATQINTGKVRITMNSAPKNMVIGDQYNYYNHYRGSRGAGEGAGGHSSGRQPQKKKQGETKLCESREKVSQQTLLDIEQLIPGNDVKSLGRHLGLNPVQVENIMYENRYERSSETAYKVLLEWLQQKGRQATKAVLANALWKANCYEAAKSVH</sequence>
<dbReference type="EnsemblMetazoa" id="XM_030975724">
    <property type="protein sequence ID" value="XP_030831584"/>
    <property type="gene ID" value="LOC105436416"/>
</dbReference>
<dbReference type="InterPro" id="IPR017441">
    <property type="entry name" value="Protein_kinase_ATP_BS"/>
</dbReference>
<keyword evidence="1" id="KW-0808">Transferase</keyword>
<evidence type="ECO:0000259" key="7">
    <source>
        <dbReference type="PROSITE" id="PS50017"/>
    </source>
</evidence>
<protein>
    <recommendedName>
        <fullName evidence="10">Non-specific serine/threonine protein kinase</fullName>
    </recommendedName>
</protein>
<dbReference type="PROSITE" id="PS00107">
    <property type="entry name" value="PROTEIN_KINASE_ATP"/>
    <property type="match status" value="1"/>
</dbReference>
<dbReference type="PROSITE" id="PS50017">
    <property type="entry name" value="DEATH_DOMAIN"/>
    <property type="match status" value="1"/>
</dbReference>
<keyword evidence="9" id="KW-1185">Reference proteome</keyword>
<dbReference type="InParanoid" id="A0A7M7N8H4"/>
<feature type="region of interest" description="Disordered" evidence="5">
    <location>
        <begin position="436"/>
        <end position="471"/>
    </location>
</feature>
<feature type="compositionally biased region" description="Polar residues" evidence="5">
    <location>
        <begin position="489"/>
        <end position="505"/>
    </location>
</feature>
<dbReference type="InterPro" id="IPR000719">
    <property type="entry name" value="Prot_kinase_dom"/>
</dbReference>
<evidence type="ECO:0000256" key="3">
    <source>
        <dbReference type="ARBA" id="ARBA00022840"/>
    </source>
</evidence>
<reference evidence="8" key="2">
    <citation type="submission" date="2021-01" db="UniProtKB">
        <authorList>
            <consortium name="EnsemblMetazoa"/>
        </authorList>
    </citation>
    <scope>IDENTIFICATION</scope>
</reference>
<dbReference type="Gene3D" id="1.10.510.10">
    <property type="entry name" value="Transferase(Phosphotransferase) domain 1"/>
    <property type="match status" value="1"/>
</dbReference>
<dbReference type="PANTHER" id="PTHR44329">
    <property type="entry name" value="SERINE/THREONINE-PROTEIN KINASE TNNI3K-RELATED"/>
    <property type="match status" value="1"/>
</dbReference>
<dbReference type="PANTHER" id="PTHR44329:SF291">
    <property type="entry name" value="PROTEIN KINASE DOMAIN-CONTAINING PROTEIN"/>
    <property type="match status" value="1"/>
</dbReference>
<dbReference type="InterPro" id="IPR001245">
    <property type="entry name" value="Ser-Thr/Tyr_kinase_cat_dom"/>
</dbReference>
<accession>A0A7M7N8H4</accession>
<feature type="domain" description="Protein kinase" evidence="6">
    <location>
        <begin position="46"/>
        <end position="325"/>
    </location>
</feature>
<keyword evidence="2 4" id="KW-0547">Nucleotide-binding</keyword>
<dbReference type="GO" id="GO:0005737">
    <property type="term" value="C:cytoplasm"/>
    <property type="evidence" value="ECO:0000318"/>
    <property type="project" value="GO_Central"/>
</dbReference>
<organism evidence="8 9">
    <name type="scientific">Strongylocentrotus purpuratus</name>
    <name type="common">Purple sea urchin</name>
    <dbReference type="NCBI Taxonomy" id="7668"/>
    <lineage>
        <taxon>Eukaryota</taxon>
        <taxon>Metazoa</taxon>
        <taxon>Echinodermata</taxon>
        <taxon>Eleutherozoa</taxon>
        <taxon>Echinozoa</taxon>
        <taxon>Echinoidea</taxon>
        <taxon>Euechinoidea</taxon>
        <taxon>Echinacea</taxon>
        <taxon>Camarodonta</taxon>
        <taxon>Echinidea</taxon>
        <taxon>Strongylocentrotidae</taxon>
        <taxon>Strongylocentrotus</taxon>
    </lineage>
</organism>
<dbReference type="OrthoDB" id="2914378at2759"/>
<feature type="region of interest" description="Disordered" evidence="5">
    <location>
        <begin position="489"/>
        <end position="522"/>
    </location>
</feature>
<dbReference type="PROSITE" id="PS00108">
    <property type="entry name" value="PROTEIN_KINASE_ST"/>
    <property type="match status" value="1"/>
</dbReference>
<evidence type="ECO:0000313" key="9">
    <source>
        <dbReference type="Proteomes" id="UP000007110"/>
    </source>
</evidence>
<dbReference type="OMA" id="KANCYEA"/>
<name>A0A7M7N8H4_STRPU</name>
<feature type="compositionally biased region" description="Gly residues" evidence="5">
    <location>
        <begin position="801"/>
        <end position="810"/>
    </location>
</feature>
<dbReference type="RefSeq" id="XP_030831584.1">
    <property type="nucleotide sequence ID" value="XM_030975724.1"/>
</dbReference>
<dbReference type="PROSITE" id="PS50011">
    <property type="entry name" value="PROTEIN_KINASE_DOM"/>
    <property type="match status" value="1"/>
</dbReference>
<dbReference type="SMART" id="SM00220">
    <property type="entry name" value="S_TKc"/>
    <property type="match status" value="1"/>
</dbReference>
<evidence type="ECO:0000256" key="4">
    <source>
        <dbReference type="PROSITE-ProRule" id="PRU10141"/>
    </source>
</evidence>
<proteinExistence type="predicted"/>
<dbReference type="GO" id="GO:1902533">
    <property type="term" value="P:positive regulation of intracellular signal transduction"/>
    <property type="evidence" value="ECO:0007669"/>
    <property type="project" value="UniProtKB-ARBA"/>
</dbReference>
<feature type="region of interest" description="Disordered" evidence="5">
    <location>
        <begin position="548"/>
        <end position="588"/>
    </location>
</feature>
<dbReference type="SUPFAM" id="SSF47986">
    <property type="entry name" value="DEATH domain"/>
    <property type="match status" value="1"/>
</dbReference>
<feature type="compositionally biased region" description="Basic and acidic residues" evidence="5">
    <location>
        <begin position="819"/>
        <end position="828"/>
    </location>
</feature>
<feature type="region of interest" description="Disordered" evidence="5">
    <location>
        <begin position="320"/>
        <end position="383"/>
    </location>
</feature>
<feature type="region of interest" description="Disordered" evidence="5">
    <location>
        <begin position="801"/>
        <end position="828"/>
    </location>
</feature>
<feature type="domain" description="Death" evidence="7">
    <location>
        <begin position="846"/>
        <end position="916"/>
    </location>
</feature>
<dbReference type="InterPro" id="IPR051681">
    <property type="entry name" value="Ser/Thr_Kinases-Pseudokinases"/>
</dbReference>
<evidence type="ECO:0000256" key="5">
    <source>
        <dbReference type="SAM" id="MobiDB-lite"/>
    </source>
</evidence>
<evidence type="ECO:0000256" key="2">
    <source>
        <dbReference type="ARBA" id="ARBA00022741"/>
    </source>
</evidence>
<feature type="compositionally biased region" description="Low complexity" evidence="5">
    <location>
        <begin position="436"/>
        <end position="452"/>
    </location>
</feature>
<dbReference type="GO" id="GO:0031349">
    <property type="term" value="P:positive regulation of defense response"/>
    <property type="evidence" value="ECO:0007669"/>
    <property type="project" value="UniProtKB-ARBA"/>
</dbReference>
<dbReference type="Gene3D" id="1.10.533.10">
    <property type="entry name" value="Death Domain, Fas"/>
    <property type="match status" value="1"/>
</dbReference>